<gene>
    <name evidence="1" type="ORF">PoB_003030200</name>
</gene>
<reference evidence="1 2" key="1">
    <citation type="journal article" date="2021" name="Elife">
        <title>Chloroplast acquisition without the gene transfer in kleptoplastic sea slugs, Plakobranchus ocellatus.</title>
        <authorList>
            <person name="Maeda T."/>
            <person name="Takahashi S."/>
            <person name="Yoshida T."/>
            <person name="Shimamura S."/>
            <person name="Takaki Y."/>
            <person name="Nagai Y."/>
            <person name="Toyoda A."/>
            <person name="Suzuki Y."/>
            <person name="Arimoto A."/>
            <person name="Ishii H."/>
            <person name="Satoh N."/>
            <person name="Nishiyama T."/>
            <person name="Hasebe M."/>
            <person name="Maruyama T."/>
            <person name="Minagawa J."/>
            <person name="Obokata J."/>
            <person name="Shigenobu S."/>
        </authorList>
    </citation>
    <scope>NUCLEOTIDE SEQUENCE [LARGE SCALE GENOMIC DNA]</scope>
</reference>
<proteinExistence type="predicted"/>
<keyword evidence="2" id="KW-1185">Reference proteome</keyword>
<comment type="caution">
    <text evidence="1">The sequence shown here is derived from an EMBL/GenBank/DDBJ whole genome shotgun (WGS) entry which is preliminary data.</text>
</comment>
<evidence type="ECO:0000313" key="1">
    <source>
        <dbReference type="EMBL" id="GFO03797.1"/>
    </source>
</evidence>
<protein>
    <submittedName>
        <fullName evidence="1">Uncharacterized protein</fullName>
    </submittedName>
</protein>
<dbReference type="EMBL" id="BLXT01003731">
    <property type="protein sequence ID" value="GFO03797.1"/>
    <property type="molecule type" value="Genomic_DNA"/>
</dbReference>
<dbReference type="Proteomes" id="UP000735302">
    <property type="component" value="Unassembled WGS sequence"/>
</dbReference>
<accession>A0AAV4AA14</accession>
<evidence type="ECO:0000313" key="2">
    <source>
        <dbReference type="Proteomes" id="UP000735302"/>
    </source>
</evidence>
<sequence length="103" mass="11615">MSHGLVLESRFDDSSPIHEIRFHGNPKIKALHILHLFYTEHENKYRCVLASLSASYRKPAGKLEGFERRKDLMAMEGIGAQQFVPPRALPSEQQAFGLLAGEP</sequence>
<name>A0AAV4AA14_9GAST</name>
<organism evidence="1 2">
    <name type="scientific">Plakobranchus ocellatus</name>
    <dbReference type="NCBI Taxonomy" id="259542"/>
    <lineage>
        <taxon>Eukaryota</taxon>
        <taxon>Metazoa</taxon>
        <taxon>Spiralia</taxon>
        <taxon>Lophotrochozoa</taxon>
        <taxon>Mollusca</taxon>
        <taxon>Gastropoda</taxon>
        <taxon>Heterobranchia</taxon>
        <taxon>Euthyneura</taxon>
        <taxon>Panpulmonata</taxon>
        <taxon>Sacoglossa</taxon>
        <taxon>Placobranchoidea</taxon>
        <taxon>Plakobranchidae</taxon>
        <taxon>Plakobranchus</taxon>
    </lineage>
</organism>
<dbReference type="AlphaFoldDB" id="A0AAV4AA14"/>